<protein>
    <recommendedName>
        <fullName evidence="4">Retrotransposon Copia-like N-terminal domain-containing protein</fullName>
    </recommendedName>
</protein>
<feature type="region of interest" description="Disordered" evidence="1">
    <location>
        <begin position="45"/>
        <end position="66"/>
    </location>
</feature>
<dbReference type="EMBL" id="JBANAX010000349">
    <property type="protein sequence ID" value="KAL1213196.1"/>
    <property type="molecule type" value="Genomic_DNA"/>
</dbReference>
<accession>A0ABD1BHT9</accession>
<evidence type="ECO:0000256" key="1">
    <source>
        <dbReference type="SAM" id="MobiDB-lite"/>
    </source>
</evidence>
<dbReference type="Proteomes" id="UP001558713">
    <property type="component" value="Unassembled WGS sequence"/>
</dbReference>
<evidence type="ECO:0008006" key="4">
    <source>
        <dbReference type="Google" id="ProtNLM"/>
    </source>
</evidence>
<organism evidence="2 3">
    <name type="scientific">Cardamine amara subsp. amara</name>
    <dbReference type="NCBI Taxonomy" id="228776"/>
    <lineage>
        <taxon>Eukaryota</taxon>
        <taxon>Viridiplantae</taxon>
        <taxon>Streptophyta</taxon>
        <taxon>Embryophyta</taxon>
        <taxon>Tracheophyta</taxon>
        <taxon>Spermatophyta</taxon>
        <taxon>Magnoliopsida</taxon>
        <taxon>eudicotyledons</taxon>
        <taxon>Gunneridae</taxon>
        <taxon>Pentapetalae</taxon>
        <taxon>rosids</taxon>
        <taxon>malvids</taxon>
        <taxon>Brassicales</taxon>
        <taxon>Brassicaceae</taxon>
        <taxon>Cardamineae</taxon>
        <taxon>Cardamine</taxon>
    </lineage>
</organism>
<comment type="caution">
    <text evidence="2">The sequence shown here is derived from an EMBL/GenBank/DDBJ whole genome shotgun (WGS) entry which is preliminary data.</text>
</comment>
<dbReference type="AlphaFoldDB" id="A0ABD1BHT9"/>
<sequence>MKNPKPIVIPVILKGINYLLWASITRTALCGRGLWSHVEISQAPGLTMKEDGGDSTKGKEEEPMAEGTKWFQEDQTVLGILQNSLDAPILEAYSYCETSKELWDTLNNMYGNISNLTWVFDALILEPNGFKKTRPCLDSFKTHLMHRYWKRIRIVIP</sequence>
<feature type="compositionally biased region" description="Basic and acidic residues" evidence="1">
    <location>
        <begin position="48"/>
        <end position="62"/>
    </location>
</feature>
<evidence type="ECO:0000313" key="2">
    <source>
        <dbReference type="EMBL" id="KAL1213196.1"/>
    </source>
</evidence>
<keyword evidence="3" id="KW-1185">Reference proteome</keyword>
<evidence type="ECO:0000313" key="3">
    <source>
        <dbReference type="Proteomes" id="UP001558713"/>
    </source>
</evidence>
<reference evidence="2 3" key="1">
    <citation type="submission" date="2024-04" db="EMBL/GenBank/DDBJ databases">
        <title>Genome assembly C_amara_ONT_v2.</title>
        <authorList>
            <person name="Yant L."/>
            <person name="Moore C."/>
            <person name="Slenker M."/>
        </authorList>
    </citation>
    <scope>NUCLEOTIDE SEQUENCE [LARGE SCALE GENOMIC DNA]</scope>
    <source>
        <tissue evidence="2">Leaf</tissue>
    </source>
</reference>
<dbReference type="Pfam" id="PF14223">
    <property type="entry name" value="Retrotran_gag_2"/>
    <property type="match status" value="1"/>
</dbReference>
<name>A0ABD1BHT9_CARAN</name>
<gene>
    <name evidence="2" type="ORF">V5N11_026456</name>
</gene>
<proteinExistence type="predicted"/>